<dbReference type="eggNOG" id="KOG2277">
    <property type="taxonomic scope" value="Eukaryota"/>
</dbReference>
<dbReference type="Gene3D" id="1.10.1410.10">
    <property type="match status" value="1"/>
</dbReference>
<dbReference type="PANTHER" id="PTHR12271">
    <property type="entry name" value="POLY A POLYMERASE CID PAP -RELATED"/>
    <property type="match status" value="1"/>
</dbReference>
<accession>A0A059ADP3</accession>
<organism evidence="2">
    <name type="scientific">Eucalyptus grandis</name>
    <name type="common">Flooded gum</name>
    <dbReference type="NCBI Taxonomy" id="71139"/>
    <lineage>
        <taxon>Eukaryota</taxon>
        <taxon>Viridiplantae</taxon>
        <taxon>Streptophyta</taxon>
        <taxon>Embryophyta</taxon>
        <taxon>Tracheophyta</taxon>
        <taxon>Spermatophyta</taxon>
        <taxon>Magnoliopsida</taxon>
        <taxon>eudicotyledons</taxon>
        <taxon>Gunneridae</taxon>
        <taxon>Pentapetalae</taxon>
        <taxon>rosids</taxon>
        <taxon>malvids</taxon>
        <taxon>Myrtales</taxon>
        <taxon>Myrtaceae</taxon>
        <taxon>Myrtoideae</taxon>
        <taxon>Eucalypteae</taxon>
        <taxon>Eucalyptus</taxon>
    </lineage>
</organism>
<evidence type="ECO:0000259" key="1">
    <source>
        <dbReference type="Pfam" id="PF22600"/>
    </source>
</evidence>
<dbReference type="Gramene" id="KCW51776">
    <property type="protein sequence ID" value="KCW51776"/>
    <property type="gene ID" value="EUGRSUZ_J01227"/>
</dbReference>
<dbReference type="InterPro" id="IPR054708">
    <property type="entry name" value="MTPAP-like_central"/>
</dbReference>
<dbReference type="SUPFAM" id="SSF81301">
    <property type="entry name" value="Nucleotidyltransferase"/>
    <property type="match status" value="1"/>
</dbReference>
<dbReference type="STRING" id="71139.A0A059ADP3"/>
<sequence>MDIFRGAIVEPFGSFVSGLFTRWGDLDISIELPNGRYQRLQFIYTARVPIVKFESRSISCDVSIDNLSGQMKSKLLLWIKGIDEHFGDMVLLVKEWAKAQEINNSTSGSFNSYSLTLLVIFHFQTCVPAILPPLKDIYPGDIASDLKGVRADVVQRITETCTANIARWKSNRYRLVNQSSLSELLVSFFSKFSDIGRKARDPVICPYTGKWEALRSNSRWLLQPDAIFIEDPFERLENAARTVKASLMMKISEAFETSYRRVSSTYQTKASLLPGLARPSVLMRLPLELPAPRALGEGRDPCPDLGRGHAGPHRRPFDVNSGQFKLIWPSEHAKYEVDAFSIVACLPRQKFTMAACPQRQNFISTTYSSRDRQPH</sequence>
<dbReference type="OMA" id="DISINNW"/>
<dbReference type="GO" id="GO:0031123">
    <property type="term" value="P:RNA 3'-end processing"/>
    <property type="evidence" value="ECO:0000318"/>
    <property type="project" value="GO_Central"/>
</dbReference>
<gene>
    <name evidence="2" type="ORF">EUGRSUZ_J01227</name>
</gene>
<dbReference type="EMBL" id="KK198762">
    <property type="protein sequence ID" value="KCW51776.1"/>
    <property type="molecule type" value="Genomic_DNA"/>
</dbReference>
<dbReference type="SUPFAM" id="SSF81631">
    <property type="entry name" value="PAP/OAS1 substrate-binding domain"/>
    <property type="match status" value="1"/>
</dbReference>
<dbReference type="AlphaFoldDB" id="A0A059ADP3"/>
<dbReference type="CDD" id="cd05402">
    <property type="entry name" value="NT_PAP_TUTase"/>
    <property type="match status" value="1"/>
</dbReference>
<dbReference type="GO" id="GO:0050265">
    <property type="term" value="F:RNA uridylyltransferase activity"/>
    <property type="evidence" value="ECO:0000318"/>
    <property type="project" value="GO_Central"/>
</dbReference>
<dbReference type="InParanoid" id="A0A059ADP3"/>
<dbReference type="Gene3D" id="3.30.460.10">
    <property type="entry name" value="Beta Polymerase, domain 2"/>
    <property type="match status" value="1"/>
</dbReference>
<evidence type="ECO:0000313" key="2">
    <source>
        <dbReference type="EMBL" id="KCW51776.1"/>
    </source>
</evidence>
<name>A0A059ADP3_EUCGR</name>
<protein>
    <recommendedName>
        <fullName evidence="1">Poly(A) RNA polymerase mitochondrial-like central palm domain-containing protein</fullName>
    </recommendedName>
</protein>
<proteinExistence type="predicted"/>
<dbReference type="InterPro" id="IPR043519">
    <property type="entry name" value="NT_sf"/>
</dbReference>
<dbReference type="PANTHER" id="PTHR12271:SF123">
    <property type="entry name" value="PROTEIN HESO1"/>
    <property type="match status" value="1"/>
</dbReference>
<reference evidence="2" key="1">
    <citation type="submission" date="2013-07" db="EMBL/GenBank/DDBJ databases">
        <title>The genome of Eucalyptus grandis.</title>
        <authorList>
            <person name="Schmutz J."/>
            <person name="Hayes R."/>
            <person name="Myburg A."/>
            <person name="Tuskan G."/>
            <person name="Grattapaglia D."/>
            <person name="Rokhsar D.S."/>
        </authorList>
    </citation>
    <scope>NUCLEOTIDE SEQUENCE</scope>
    <source>
        <tissue evidence="2">Leaf extractions</tissue>
    </source>
</reference>
<dbReference type="Pfam" id="PF22600">
    <property type="entry name" value="MTPAP-like_central"/>
    <property type="match status" value="1"/>
</dbReference>
<feature type="domain" description="Poly(A) RNA polymerase mitochondrial-like central palm" evidence="1">
    <location>
        <begin position="36"/>
        <end position="76"/>
    </location>
</feature>